<protein>
    <submittedName>
        <fullName evidence="1">Uncharacterized protein</fullName>
    </submittedName>
</protein>
<dbReference type="Proteomes" id="UP001607303">
    <property type="component" value="Unassembled WGS sequence"/>
</dbReference>
<dbReference type="AlphaFoldDB" id="A0ABD2CZD7"/>
<proteinExistence type="predicted"/>
<evidence type="ECO:0000313" key="2">
    <source>
        <dbReference type="Proteomes" id="UP001607303"/>
    </source>
</evidence>
<comment type="caution">
    <text evidence="1">The sequence shown here is derived from an EMBL/GenBank/DDBJ whole genome shotgun (WGS) entry which is preliminary data.</text>
</comment>
<evidence type="ECO:0000313" key="1">
    <source>
        <dbReference type="EMBL" id="KAL2750503.1"/>
    </source>
</evidence>
<reference evidence="1 2" key="1">
    <citation type="journal article" date="2024" name="Ann. Entomol. Soc. Am.">
        <title>Genomic analyses of the southern and eastern yellowjacket wasps (Hymenoptera: Vespidae) reveal evolutionary signatures of social life.</title>
        <authorList>
            <person name="Catto M.A."/>
            <person name="Caine P.B."/>
            <person name="Orr S.E."/>
            <person name="Hunt B.G."/>
            <person name="Goodisman M.A.D."/>
        </authorList>
    </citation>
    <scope>NUCLEOTIDE SEQUENCE [LARGE SCALE GENOMIC DNA]</scope>
    <source>
        <strain evidence="1">232</strain>
        <tissue evidence="1">Head and thorax</tissue>
    </source>
</reference>
<sequence>MVYTATVVVPAFIPPWGADSGAQRTANALPTVRTLFYGLYRARHTRDMDKRYASRRTIVGEESRMVGGVRGEGCRVESSNVEVSLKLLTPDSKHNGSATMQRDVVLRLARSVQTLTSHTSSSFDVPTRSA</sequence>
<gene>
    <name evidence="1" type="ORF">V1477_001293</name>
</gene>
<dbReference type="EMBL" id="JAYRBN010000010">
    <property type="protein sequence ID" value="KAL2750503.1"/>
    <property type="molecule type" value="Genomic_DNA"/>
</dbReference>
<organism evidence="1 2">
    <name type="scientific">Vespula maculifrons</name>
    <name type="common">Eastern yellow jacket</name>
    <name type="synonym">Wasp</name>
    <dbReference type="NCBI Taxonomy" id="7453"/>
    <lineage>
        <taxon>Eukaryota</taxon>
        <taxon>Metazoa</taxon>
        <taxon>Ecdysozoa</taxon>
        <taxon>Arthropoda</taxon>
        <taxon>Hexapoda</taxon>
        <taxon>Insecta</taxon>
        <taxon>Pterygota</taxon>
        <taxon>Neoptera</taxon>
        <taxon>Endopterygota</taxon>
        <taxon>Hymenoptera</taxon>
        <taxon>Apocrita</taxon>
        <taxon>Aculeata</taxon>
        <taxon>Vespoidea</taxon>
        <taxon>Vespidae</taxon>
        <taxon>Vespinae</taxon>
        <taxon>Vespula</taxon>
    </lineage>
</organism>
<keyword evidence="2" id="KW-1185">Reference proteome</keyword>
<name>A0ABD2CZD7_VESMC</name>
<accession>A0ABD2CZD7</accession>